<proteinExistence type="predicted"/>
<protein>
    <submittedName>
        <fullName evidence="1">Uncharacterized protein</fullName>
    </submittedName>
</protein>
<organism evidence="1 2">
    <name type="scientific">Vibrio jasicida</name>
    <dbReference type="NCBI Taxonomy" id="766224"/>
    <lineage>
        <taxon>Bacteria</taxon>
        <taxon>Pseudomonadati</taxon>
        <taxon>Pseudomonadota</taxon>
        <taxon>Gammaproteobacteria</taxon>
        <taxon>Vibrionales</taxon>
        <taxon>Vibrionaceae</taxon>
        <taxon>Vibrio</taxon>
    </lineage>
</organism>
<dbReference type="RefSeq" id="WP_409588922.1">
    <property type="nucleotide sequence ID" value="NZ_CAKMTZ010000072.1"/>
</dbReference>
<dbReference type="AlphaFoldDB" id="A0AAU9QKI3"/>
<evidence type="ECO:0000313" key="1">
    <source>
        <dbReference type="EMBL" id="CAH1589524.1"/>
    </source>
</evidence>
<comment type="caution">
    <text evidence="1">The sequence shown here is derived from an EMBL/GenBank/DDBJ whole genome shotgun (WGS) entry which is preliminary data.</text>
</comment>
<gene>
    <name evidence="1" type="ORF">THF1A12_210054</name>
</gene>
<dbReference type="Proteomes" id="UP001295462">
    <property type="component" value="Unassembled WGS sequence"/>
</dbReference>
<dbReference type="InterPro" id="IPR046033">
    <property type="entry name" value="DUF5991"/>
</dbReference>
<accession>A0AAU9QKI3</accession>
<evidence type="ECO:0000313" key="2">
    <source>
        <dbReference type="Proteomes" id="UP001295462"/>
    </source>
</evidence>
<sequence length="138" mass="15789">MIISTIGFVAAVAFVTPNWNGVFHCDIDLGQSNAGPFVWIEYELQVQDEECAFRSLGVQTDERIKCKLNRRGPVLDVLFESYSNGNLTNIHGVQVYERDAVLVQLRQDQGRIVTQWFTIQPSENTPQISHCFQRTEKR</sequence>
<dbReference type="EMBL" id="CAKMUD010000074">
    <property type="protein sequence ID" value="CAH1589524.1"/>
    <property type="molecule type" value="Genomic_DNA"/>
</dbReference>
<dbReference type="Pfam" id="PF19453">
    <property type="entry name" value="DUF5991"/>
    <property type="match status" value="1"/>
</dbReference>
<name>A0AAU9QKI3_9VIBR</name>
<reference evidence="1" key="1">
    <citation type="submission" date="2022-01" db="EMBL/GenBank/DDBJ databases">
        <authorList>
            <person name="Lagorce A."/>
        </authorList>
    </citation>
    <scope>NUCLEOTIDE SEQUENCE</scope>
    <source>
        <strain evidence="1">Th15_F1_A12</strain>
    </source>
</reference>